<name>A0A9J2PEP9_ASCLU</name>
<evidence type="ECO:0000256" key="1">
    <source>
        <dbReference type="SAM" id="Phobius"/>
    </source>
</evidence>
<dbReference type="WBParaSite" id="ALUE_0000813101-mRNA-1">
    <property type="protein sequence ID" value="ALUE_0000813101-mRNA-1"/>
    <property type="gene ID" value="ALUE_0000813101"/>
</dbReference>
<dbReference type="Proteomes" id="UP000036681">
    <property type="component" value="Unplaced"/>
</dbReference>
<organism evidence="2 3">
    <name type="scientific">Ascaris lumbricoides</name>
    <name type="common">Giant roundworm</name>
    <dbReference type="NCBI Taxonomy" id="6252"/>
    <lineage>
        <taxon>Eukaryota</taxon>
        <taxon>Metazoa</taxon>
        <taxon>Ecdysozoa</taxon>
        <taxon>Nematoda</taxon>
        <taxon>Chromadorea</taxon>
        <taxon>Rhabditida</taxon>
        <taxon>Spirurina</taxon>
        <taxon>Ascaridomorpha</taxon>
        <taxon>Ascaridoidea</taxon>
        <taxon>Ascarididae</taxon>
        <taxon>Ascaris</taxon>
    </lineage>
</organism>
<keyword evidence="1" id="KW-0812">Transmembrane</keyword>
<evidence type="ECO:0000313" key="2">
    <source>
        <dbReference type="Proteomes" id="UP000036681"/>
    </source>
</evidence>
<dbReference type="AlphaFoldDB" id="A0A9J2PEP9"/>
<feature type="transmembrane region" description="Helical" evidence="1">
    <location>
        <begin position="109"/>
        <end position="132"/>
    </location>
</feature>
<proteinExistence type="predicted"/>
<keyword evidence="2" id="KW-1185">Reference proteome</keyword>
<evidence type="ECO:0000313" key="3">
    <source>
        <dbReference type="WBParaSite" id="ALUE_0000813101-mRNA-1"/>
    </source>
</evidence>
<feature type="transmembrane region" description="Helical" evidence="1">
    <location>
        <begin position="138"/>
        <end position="159"/>
    </location>
</feature>
<protein>
    <submittedName>
        <fullName evidence="3">Uncharacterized protein</fullName>
    </submittedName>
</protein>
<reference evidence="3" key="1">
    <citation type="submission" date="2023-03" db="UniProtKB">
        <authorList>
            <consortium name="WormBaseParasite"/>
        </authorList>
    </citation>
    <scope>IDENTIFICATION</scope>
</reference>
<accession>A0A9J2PEP9</accession>
<keyword evidence="1" id="KW-0472">Membrane</keyword>
<sequence length="175" mass="19443">MRRSSSLQLPLNANRAENSALRSYALSRKGKSSSSLSIFASSLSMVMMGQSDSAVNLYALMARYRCCCGLCRLRIASLVIAFMCISLSILALSVYWSHKEALSGDQQHLLNVPIFIVALYQILASFTLLVGLHFESHWLLIPFHISCVSSFALSTSTFFERKFTNASFCHVSRKA</sequence>
<feature type="transmembrane region" description="Helical" evidence="1">
    <location>
        <begin position="75"/>
        <end position="97"/>
    </location>
</feature>
<keyword evidence="1" id="KW-1133">Transmembrane helix</keyword>